<comment type="similarity">
    <text evidence="1 7">Belongs to the FGGY kinase family.</text>
</comment>
<dbReference type="InterPro" id="IPR018485">
    <property type="entry name" value="FGGY_C"/>
</dbReference>
<dbReference type="InterPro" id="IPR018484">
    <property type="entry name" value="FGGY_N"/>
</dbReference>
<organism evidence="10 11">
    <name type="scientific">Roseibium algae</name>
    <dbReference type="NCBI Taxonomy" id="3123038"/>
    <lineage>
        <taxon>Bacteria</taxon>
        <taxon>Pseudomonadati</taxon>
        <taxon>Pseudomonadota</taxon>
        <taxon>Alphaproteobacteria</taxon>
        <taxon>Hyphomicrobiales</taxon>
        <taxon>Stappiaceae</taxon>
        <taxon>Roseibium</taxon>
    </lineage>
</organism>
<accession>A0ABU8TMA5</accession>
<evidence type="ECO:0000259" key="8">
    <source>
        <dbReference type="Pfam" id="PF00370"/>
    </source>
</evidence>
<dbReference type="SUPFAM" id="SSF53067">
    <property type="entry name" value="Actin-like ATPase domain"/>
    <property type="match status" value="2"/>
</dbReference>
<dbReference type="GO" id="GO:0016301">
    <property type="term" value="F:kinase activity"/>
    <property type="evidence" value="ECO:0007669"/>
    <property type="project" value="UniProtKB-KW"/>
</dbReference>
<feature type="domain" description="Carbohydrate kinase FGGY C-terminal" evidence="9">
    <location>
        <begin position="265"/>
        <end position="451"/>
    </location>
</feature>
<gene>
    <name evidence="10" type="ORF">V6575_14455</name>
</gene>
<name>A0ABU8TMA5_9HYPH</name>
<dbReference type="InterPro" id="IPR018483">
    <property type="entry name" value="Carb_kinase_FGGY_CS"/>
</dbReference>
<keyword evidence="11" id="KW-1185">Reference proteome</keyword>
<keyword evidence="5" id="KW-0067">ATP-binding</keyword>
<evidence type="ECO:0000313" key="11">
    <source>
        <dbReference type="Proteomes" id="UP001385499"/>
    </source>
</evidence>
<dbReference type="Proteomes" id="UP001385499">
    <property type="component" value="Unassembled WGS sequence"/>
</dbReference>
<dbReference type="InterPro" id="IPR000577">
    <property type="entry name" value="Carb_kinase_FGGY"/>
</dbReference>
<dbReference type="PANTHER" id="PTHR10196">
    <property type="entry name" value="SUGAR KINASE"/>
    <property type="match status" value="1"/>
</dbReference>
<dbReference type="Pfam" id="PF00370">
    <property type="entry name" value="FGGY_N"/>
    <property type="match status" value="1"/>
</dbReference>
<evidence type="ECO:0000256" key="5">
    <source>
        <dbReference type="ARBA" id="ARBA00022840"/>
    </source>
</evidence>
<dbReference type="CDD" id="cd07769">
    <property type="entry name" value="ASKHA_NBD_FGGY_GK"/>
    <property type="match status" value="1"/>
</dbReference>
<evidence type="ECO:0000259" key="9">
    <source>
        <dbReference type="Pfam" id="PF02782"/>
    </source>
</evidence>
<evidence type="ECO:0000256" key="3">
    <source>
        <dbReference type="ARBA" id="ARBA00022741"/>
    </source>
</evidence>
<protein>
    <recommendedName>
        <fullName evidence="6">ATP:glycerol 3-phosphotransferase</fullName>
    </recommendedName>
</protein>
<dbReference type="PROSITE" id="PS00445">
    <property type="entry name" value="FGGY_KINASES_2"/>
    <property type="match status" value="1"/>
</dbReference>
<keyword evidence="2 7" id="KW-0808">Transferase</keyword>
<dbReference type="PIRSF" id="PIRSF000538">
    <property type="entry name" value="GlpK"/>
    <property type="match status" value="1"/>
</dbReference>
<dbReference type="Gene3D" id="3.30.420.40">
    <property type="match status" value="2"/>
</dbReference>
<evidence type="ECO:0000256" key="4">
    <source>
        <dbReference type="ARBA" id="ARBA00022777"/>
    </source>
</evidence>
<feature type="domain" description="Carbohydrate kinase FGGY N-terminal" evidence="8">
    <location>
        <begin position="11"/>
        <end position="255"/>
    </location>
</feature>
<evidence type="ECO:0000256" key="1">
    <source>
        <dbReference type="ARBA" id="ARBA00009156"/>
    </source>
</evidence>
<dbReference type="PANTHER" id="PTHR10196:SF69">
    <property type="entry name" value="GLYCEROL KINASE"/>
    <property type="match status" value="1"/>
</dbReference>
<evidence type="ECO:0000256" key="2">
    <source>
        <dbReference type="ARBA" id="ARBA00022679"/>
    </source>
</evidence>
<dbReference type="InterPro" id="IPR043129">
    <property type="entry name" value="ATPase_NBD"/>
</dbReference>
<keyword evidence="3" id="KW-0547">Nucleotide-binding</keyword>
<proteinExistence type="inferred from homology"/>
<dbReference type="RefSeq" id="WP_340275300.1">
    <property type="nucleotide sequence ID" value="NZ_JBAKIA010000010.1"/>
</dbReference>
<dbReference type="Pfam" id="PF02782">
    <property type="entry name" value="FGGY_C"/>
    <property type="match status" value="1"/>
</dbReference>
<dbReference type="EMBL" id="JBAKIA010000010">
    <property type="protein sequence ID" value="MEJ8475293.1"/>
    <property type="molecule type" value="Genomic_DNA"/>
</dbReference>
<evidence type="ECO:0000256" key="6">
    <source>
        <dbReference type="ARBA" id="ARBA00043149"/>
    </source>
</evidence>
<comment type="caution">
    <text evidence="10">The sequence shown here is derived from an EMBL/GenBank/DDBJ whole genome shotgun (WGS) entry which is preliminary data.</text>
</comment>
<reference evidence="10 11" key="1">
    <citation type="submission" date="2024-02" db="EMBL/GenBank/DDBJ databases">
        <title>Roseibium algae sp. nov., isolated from marine alga (Grateloupia sp.), showing potential in myo-inositol conversion.</title>
        <authorList>
            <person name="Wang Y."/>
        </authorList>
    </citation>
    <scope>NUCLEOTIDE SEQUENCE [LARGE SCALE GENOMIC DNA]</scope>
    <source>
        <strain evidence="10 11">H3510</strain>
    </source>
</reference>
<keyword evidence="4 7" id="KW-0418">Kinase</keyword>
<sequence>MTERDASQAHVIAIDQGTTNTKAVLIDSAGNMLAKASAPLKSSYPKPGWAEQSAEHIWVSVQAVICEIVAANDVEVMGIAIANQRETLVVWDDETGKSITPAILWQCRRTTKACDELRAGGADAAVVEVTGLSINALFPASKLAWILQNVPEAKALADAGRLRAGTVDSWLLYKLTAGREFATDHSNASRTQLFNTGTLNWDSALGEVFNVPLSVLPKPKPSDSLFGHTANSSTALADGTPILAMMGDSHAALYGHGVRQPGLVKATYGTGSSLMTLTAERTPSRHGLSSTIAWTDRDGTAYALEGNITVSAQAASFVATLLGLADAPALSELAQSVPESGGVVFVPALAGLGAPHWNDSATGTISGMTLATQPAHIARATLEAIALQIADVFIAMENDMGARLKGLLADGGASANDFLMQLQADVLDRSVTRASQAEVGAIGAAAMAFRSLGIDLLDGKDQAQSFNPKTLSVPQRTTLLQGWAEALP</sequence>
<evidence type="ECO:0000313" key="10">
    <source>
        <dbReference type="EMBL" id="MEJ8475293.1"/>
    </source>
</evidence>
<evidence type="ECO:0000256" key="7">
    <source>
        <dbReference type="RuleBase" id="RU003733"/>
    </source>
</evidence>